<comment type="similarity">
    <text evidence="2">Belongs to the DapA family.</text>
</comment>
<evidence type="ECO:0000313" key="3">
    <source>
        <dbReference type="EMBL" id="APT59727.1"/>
    </source>
</evidence>
<dbReference type="eggNOG" id="COG0329">
    <property type="taxonomic scope" value="Bacteria"/>
</dbReference>
<keyword evidence="1 2" id="KW-0456">Lyase</keyword>
<evidence type="ECO:0000313" key="4">
    <source>
        <dbReference type="Proteomes" id="UP000185494"/>
    </source>
</evidence>
<evidence type="ECO:0000256" key="2">
    <source>
        <dbReference type="PIRNR" id="PIRNR001365"/>
    </source>
</evidence>
<dbReference type="PANTHER" id="PTHR12128:SF72">
    <property type="entry name" value="DIHYDRODIPICOLINATE SYNTHASE"/>
    <property type="match status" value="1"/>
</dbReference>
<dbReference type="InterPro" id="IPR002220">
    <property type="entry name" value="DapA-like"/>
</dbReference>
<dbReference type="RefSeq" id="WP_075800436.1">
    <property type="nucleotide sequence ID" value="NZ_CP015584.1"/>
</dbReference>
<dbReference type="SUPFAM" id="SSF51569">
    <property type="entry name" value="Aldolase"/>
    <property type="match status" value="1"/>
</dbReference>
<dbReference type="AlphaFoldDB" id="A0A1L7ALU1"/>
<gene>
    <name evidence="3" type="ORF">RGI145_20610</name>
</gene>
<dbReference type="EMBL" id="CP015584">
    <property type="protein sequence ID" value="APT59727.1"/>
    <property type="molecule type" value="Genomic_DNA"/>
</dbReference>
<sequence>MSANRFRGLYASIICPMHPDGALDAPGLEAHARQVLACPGLGGLLVNGHAGENVLLEREEARQVVRIARRAAGDALIVAGVAAESSAAAARLARDAAEEGADAIMIFAPFSWAPGVDPRVVLAHHRAVHDATTLPLFLFQGSVRSGGLFFPPEVLAELFRLPRAVAIKEGSWEADAYDTTRRLAARLRPELAVMASGDEHLFACFALGSAGSLVSLAAVVPELVVALDEAVRRHDLPAARALHERLAPLARAIYGTAPPGLATPRLKACLHLLGRLSSPACRAPLPALGEAEYDALREALGQAGMEGFAS</sequence>
<organism evidence="3 4">
    <name type="scientific">Roseomonas gilardii</name>
    <dbReference type="NCBI Taxonomy" id="257708"/>
    <lineage>
        <taxon>Bacteria</taxon>
        <taxon>Pseudomonadati</taxon>
        <taxon>Pseudomonadota</taxon>
        <taxon>Alphaproteobacteria</taxon>
        <taxon>Acetobacterales</taxon>
        <taxon>Roseomonadaceae</taxon>
        <taxon>Roseomonas</taxon>
    </lineage>
</organism>
<name>A0A1L7ALU1_9PROT</name>
<dbReference type="Pfam" id="PF00701">
    <property type="entry name" value="DHDPS"/>
    <property type="match status" value="1"/>
</dbReference>
<accession>A0A1L7ALU1</accession>
<proteinExistence type="inferred from homology"/>
<dbReference type="PIRSF" id="PIRSF001365">
    <property type="entry name" value="DHDPS"/>
    <property type="match status" value="1"/>
</dbReference>
<dbReference type="CDD" id="cd00408">
    <property type="entry name" value="DHDPS-like"/>
    <property type="match status" value="1"/>
</dbReference>
<dbReference type="STRING" id="257708.RGI145_20610"/>
<dbReference type="SMART" id="SM01130">
    <property type="entry name" value="DHDPS"/>
    <property type="match status" value="1"/>
</dbReference>
<dbReference type="Gene3D" id="3.20.20.70">
    <property type="entry name" value="Aldolase class I"/>
    <property type="match status" value="1"/>
</dbReference>
<dbReference type="PANTHER" id="PTHR12128">
    <property type="entry name" value="DIHYDRODIPICOLINATE SYNTHASE"/>
    <property type="match status" value="1"/>
</dbReference>
<dbReference type="KEGG" id="rgi:RGI145_20610"/>
<protein>
    <submittedName>
        <fullName evidence="3">Dihydrodipicolinate synthase family protein</fullName>
    </submittedName>
</protein>
<dbReference type="GO" id="GO:0008840">
    <property type="term" value="F:4-hydroxy-tetrahydrodipicolinate synthase activity"/>
    <property type="evidence" value="ECO:0007669"/>
    <property type="project" value="TreeGrafter"/>
</dbReference>
<evidence type="ECO:0000256" key="1">
    <source>
        <dbReference type="ARBA" id="ARBA00023239"/>
    </source>
</evidence>
<reference evidence="3 4" key="1">
    <citation type="submission" date="2016-05" db="EMBL/GenBank/DDBJ databases">
        <title>Complete Genome and Methylome Analysis of Psychrotrophic Bacterial Isolates from Antarctic Lake Untersee.</title>
        <authorList>
            <person name="Fomenkov A."/>
            <person name="Akimov V.N."/>
            <person name="Vasilyeva L.V."/>
            <person name="Andersen D."/>
            <person name="Vincze T."/>
            <person name="Roberts R.J."/>
        </authorList>
    </citation>
    <scope>NUCLEOTIDE SEQUENCE [LARGE SCALE GENOMIC DNA]</scope>
    <source>
        <strain evidence="3 4">U14-5</strain>
    </source>
</reference>
<dbReference type="InterPro" id="IPR013785">
    <property type="entry name" value="Aldolase_TIM"/>
</dbReference>
<dbReference type="Proteomes" id="UP000185494">
    <property type="component" value="Chromosome 2"/>
</dbReference>